<evidence type="ECO:0000256" key="1">
    <source>
        <dbReference type="ARBA" id="ARBA00006484"/>
    </source>
</evidence>
<reference evidence="4 7" key="2">
    <citation type="submission" date="2021-01" db="EMBL/GenBank/DDBJ databases">
        <title>Whole genome shotgun sequence of Actinoplanes lobatus NBRC 12513.</title>
        <authorList>
            <person name="Komaki H."/>
            <person name="Tamura T."/>
        </authorList>
    </citation>
    <scope>NUCLEOTIDE SEQUENCE [LARGE SCALE GENOMIC DNA]</scope>
    <source>
        <strain evidence="4 7">NBRC 12513</strain>
    </source>
</reference>
<evidence type="ECO:0000313" key="6">
    <source>
        <dbReference type="Proteomes" id="UP000590511"/>
    </source>
</evidence>
<dbReference type="PANTHER" id="PTHR48107">
    <property type="entry name" value="NADPH-DEPENDENT ALDEHYDE REDUCTASE-LIKE PROTEIN, CHLOROPLASTIC-RELATED"/>
    <property type="match status" value="1"/>
</dbReference>
<organism evidence="5 6">
    <name type="scientific">Actinoplanes lobatus</name>
    <dbReference type="NCBI Taxonomy" id="113568"/>
    <lineage>
        <taxon>Bacteria</taxon>
        <taxon>Bacillati</taxon>
        <taxon>Actinomycetota</taxon>
        <taxon>Actinomycetes</taxon>
        <taxon>Micromonosporales</taxon>
        <taxon>Micromonosporaceae</taxon>
        <taxon>Actinoplanes</taxon>
    </lineage>
</organism>
<dbReference type="FunFam" id="3.40.50.720:FF:000084">
    <property type="entry name" value="Short-chain dehydrogenase reductase"/>
    <property type="match status" value="1"/>
</dbReference>
<name>A0A7W7HKR6_9ACTN</name>
<evidence type="ECO:0000313" key="7">
    <source>
        <dbReference type="Proteomes" id="UP000631312"/>
    </source>
</evidence>
<evidence type="ECO:0000256" key="2">
    <source>
        <dbReference type="ARBA" id="ARBA00023002"/>
    </source>
</evidence>
<keyword evidence="2" id="KW-0560">Oxidoreductase</keyword>
<proteinExistence type="inferred from homology"/>
<dbReference type="RefSeq" id="WP_188124224.1">
    <property type="nucleotide sequence ID" value="NZ_BOMP01000167.1"/>
</dbReference>
<dbReference type="GO" id="GO:0016614">
    <property type="term" value="F:oxidoreductase activity, acting on CH-OH group of donors"/>
    <property type="evidence" value="ECO:0007669"/>
    <property type="project" value="UniProtKB-ARBA"/>
</dbReference>
<dbReference type="SUPFAM" id="SSF51735">
    <property type="entry name" value="NAD(P)-binding Rossmann-fold domains"/>
    <property type="match status" value="1"/>
</dbReference>
<reference evidence="5 6" key="1">
    <citation type="submission" date="2020-08" db="EMBL/GenBank/DDBJ databases">
        <title>Sequencing the genomes of 1000 actinobacteria strains.</title>
        <authorList>
            <person name="Klenk H.-P."/>
        </authorList>
    </citation>
    <scope>NUCLEOTIDE SEQUENCE [LARGE SCALE GENOMIC DNA]</scope>
    <source>
        <strain evidence="5 6">DSM 43150</strain>
    </source>
</reference>
<accession>A0A7W7HKR6</accession>
<feature type="region of interest" description="Disordered" evidence="3">
    <location>
        <begin position="1"/>
        <end position="32"/>
    </location>
</feature>
<dbReference type="PANTHER" id="PTHR48107:SF16">
    <property type="entry name" value="NADPH-DEPENDENT ALDEHYDE REDUCTASE 1, CHLOROPLASTIC"/>
    <property type="match status" value="1"/>
</dbReference>
<gene>
    <name evidence="4" type="ORF">Alo02nite_85040</name>
    <name evidence="5" type="ORF">BJ964_006507</name>
</gene>
<evidence type="ECO:0000313" key="5">
    <source>
        <dbReference type="EMBL" id="MBB4752346.1"/>
    </source>
</evidence>
<dbReference type="InterPro" id="IPR036291">
    <property type="entry name" value="NAD(P)-bd_dom_sf"/>
</dbReference>
<dbReference type="PROSITE" id="PS00061">
    <property type="entry name" value="ADH_SHORT"/>
    <property type="match status" value="1"/>
</dbReference>
<dbReference type="EMBL" id="BOMP01000167">
    <property type="protein sequence ID" value="GIE45606.1"/>
    <property type="molecule type" value="Genomic_DNA"/>
</dbReference>
<protein>
    <submittedName>
        <fullName evidence="5">NAD(P)-dependent dehydrogenase (Short-subunit alcohol dehydrogenase family)</fullName>
    </submittedName>
    <submittedName>
        <fullName evidence="4">NAD(P)-dependent oxidoreductase</fullName>
    </submittedName>
</protein>
<dbReference type="Proteomes" id="UP000590511">
    <property type="component" value="Unassembled WGS sequence"/>
</dbReference>
<dbReference type="InterPro" id="IPR020904">
    <property type="entry name" value="Sc_DH/Rdtase_CS"/>
</dbReference>
<keyword evidence="7" id="KW-1185">Reference proteome</keyword>
<dbReference type="InterPro" id="IPR002347">
    <property type="entry name" value="SDR_fam"/>
</dbReference>
<evidence type="ECO:0000313" key="4">
    <source>
        <dbReference type="EMBL" id="GIE45606.1"/>
    </source>
</evidence>
<sequence length="279" mass="29717">MVDNEPQQRPPGSTTAMRRKPDHGEESYRGSKRLNGKRALITGGDSGIGRAVAIAFAREGADVAISYLNEDDDAKETASLVLKAGRRAVLLPGDLARRERCREVVDQTVQTLGGLDVLVNNAAHQMTYHSVEEIPDEEWVGTFDVNITAMFRLVQAALPHLGGGASIINTSSVNYDQPKPTLLPYATTKGAIANFTAGLAQLLGDRGIRVNAVAPGPIWTPLIPSTMPPEQVAEFGKNTPLGRPGEPREVAPVFVLLASDEASYMSGSVIAVTGGRPIL</sequence>
<feature type="compositionally biased region" description="Polar residues" evidence="3">
    <location>
        <begin position="1"/>
        <end position="16"/>
    </location>
</feature>
<evidence type="ECO:0000256" key="3">
    <source>
        <dbReference type="SAM" id="MobiDB-lite"/>
    </source>
</evidence>
<dbReference type="EMBL" id="JACHNC010000001">
    <property type="protein sequence ID" value="MBB4752346.1"/>
    <property type="molecule type" value="Genomic_DNA"/>
</dbReference>
<comment type="similarity">
    <text evidence="1">Belongs to the short-chain dehydrogenases/reductases (SDR) family.</text>
</comment>
<dbReference type="Proteomes" id="UP000631312">
    <property type="component" value="Unassembled WGS sequence"/>
</dbReference>
<dbReference type="Pfam" id="PF13561">
    <property type="entry name" value="adh_short_C2"/>
    <property type="match status" value="1"/>
</dbReference>
<dbReference type="PRINTS" id="PR00081">
    <property type="entry name" value="GDHRDH"/>
</dbReference>
<dbReference type="PRINTS" id="PR00080">
    <property type="entry name" value="SDRFAMILY"/>
</dbReference>
<dbReference type="Gene3D" id="3.40.50.720">
    <property type="entry name" value="NAD(P)-binding Rossmann-like Domain"/>
    <property type="match status" value="1"/>
</dbReference>
<comment type="caution">
    <text evidence="5">The sequence shown here is derived from an EMBL/GenBank/DDBJ whole genome shotgun (WGS) entry which is preliminary data.</text>
</comment>
<dbReference type="AlphaFoldDB" id="A0A7W7HKR6"/>